<keyword evidence="2" id="KW-1015">Disulfide bond</keyword>
<protein>
    <recommendedName>
        <fullName evidence="4">Ig-like domain-containing protein</fullName>
    </recommendedName>
</protein>
<dbReference type="InterPro" id="IPR003599">
    <property type="entry name" value="Ig_sub"/>
</dbReference>
<dbReference type="AlphaFoldDB" id="A0A8B9T0Y1"/>
<dbReference type="GO" id="GO:0030424">
    <property type="term" value="C:axon"/>
    <property type="evidence" value="ECO:0007669"/>
    <property type="project" value="TreeGrafter"/>
</dbReference>
<evidence type="ECO:0000313" key="6">
    <source>
        <dbReference type="Proteomes" id="UP000694400"/>
    </source>
</evidence>
<dbReference type="GO" id="GO:0043025">
    <property type="term" value="C:neuronal cell body"/>
    <property type="evidence" value="ECO:0007669"/>
    <property type="project" value="TreeGrafter"/>
</dbReference>
<dbReference type="GO" id="GO:0007156">
    <property type="term" value="P:homophilic cell adhesion via plasma membrane adhesion molecules"/>
    <property type="evidence" value="ECO:0007669"/>
    <property type="project" value="TreeGrafter"/>
</dbReference>
<dbReference type="Pfam" id="PF07679">
    <property type="entry name" value="I-set"/>
    <property type="match status" value="2"/>
</dbReference>
<dbReference type="PANTHER" id="PTHR45080">
    <property type="entry name" value="CONTACTIN 5"/>
    <property type="match status" value="1"/>
</dbReference>
<dbReference type="Pfam" id="PF13927">
    <property type="entry name" value="Ig_3"/>
    <property type="match status" value="1"/>
</dbReference>
<feature type="domain" description="Ig-like" evidence="4">
    <location>
        <begin position="223"/>
        <end position="295"/>
    </location>
</feature>
<dbReference type="InterPro" id="IPR036179">
    <property type="entry name" value="Ig-like_dom_sf"/>
</dbReference>
<dbReference type="SMART" id="SM00409">
    <property type="entry name" value="IG"/>
    <property type="match status" value="4"/>
</dbReference>
<reference evidence="5" key="3">
    <citation type="submission" date="2025-09" db="UniProtKB">
        <authorList>
            <consortium name="Ensembl"/>
        </authorList>
    </citation>
    <scope>IDENTIFICATION</scope>
</reference>
<dbReference type="InterPro" id="IPR013783">
    <property type="entry name" value="Ig-like_fold"/>
</dbReference>
<dbReference type="CDD" id="cd00096">
    <property type="entry name" value="Ig"/>
    <property type="match status" value="1"/>
</dbReference>
<evidence type="ECO:0000256" key="3">
    <source>
        <dbReference type="ARBA" id="ARBA00023319"/>
    </source>
</evidence>
<dbReference type="GO" id="GO:0008046">
    <property type="term" value="F:axon guidance receptor activity"/>
    <property type="evidence" value="ECO:0007669"/>
    <property type="project" value="TreeGrafter"/>
</dbReference>
<feature type="domain" description="Ig-like" evidence="4">
    <location>
        <begin position="117"/>
        <end position="208"/>
    </location>
</feature>
<reference evidence="5" key="1">
    <citation type="submission" date="2019-08" db="EMBL/GenBank/DDBJ databases">
        <title>Three high-quality genomes provides insights into domestication of ducks.</title>
        <authorList>
            <person name="Hou Z.C."/>
            <person name="Zhu F."/>
            <person name="Yin Z.T."/>
            <person name="Zhang F."/>
        </authorList>
    </citation>
    <scope>NUCLEOTIDE SEQUENCE [LARGE SCALE GENOMIC DNA]</scope>
</reference>
<dbReference type="InterPro" id="IPR050958">
    <property type="entry name" value="Cell_Adh-Cytoskel_Orgn"/>
</dbReference>
<reference evidence="5" key="2">
    <citation type="submission" date="2025-08" db="UniProtKB">
        <authorList>
            <consortium name="Ensembl"/>
        </authorList>
    </citation>
    <scope>IDENTIFICATION</scope>
</reference>
<dbReference type="InterPro" id="IPR013098">
    <property type="entry name" value="Ig_I-set"/>
</dbReference>
<evidence type="ECO:0000259" key="4">
    <source>
        <dbReference type="PROSITE" id="PS50835"/>
    </source>
</evidence>
<keyword evidence="3" id="KW-0393">Immunoglobulin domain</keyword>
<keyword evidence="1" id="KW-0732">Signal</keyword>
<evidence type="ECO:0000256" key="2">
    <source>
        <dbReference type="ARBA" id="ARBA00023157"/>
    </source>
</evidence>
<accession>A0A8B9T0Y1</accession>
<dbReference type="SMART" id="SM00408">
    <property type="entry name" value="IGc2"/>
    <property type="match status" value="3"/>
</dbReference>
<proteinExistence type="predicted"/>
<evidence type="ECO:0000256" key="1">
    <source>
        <dbReference type="ARBA" id="ARBA00022729"/>
    </source>
</evidence>
<sequence length="501" mass="51442">SPPSPVPLPAVPPRIRGSSKAPRKVSVIEAGETVLECEATGRPAPTVMWLKDGQPVVLGDGLSLSEQGWRLRIVLRAADSGAYTCLARNGAGEDAQLHVLSVLGEWGWGHRARPPVPSSLISASRPLSQCPQSSREVPVGSDVTFACEASGSPAPAVTWLKLGETPALPNKRVADGPRLSLGAVGPADTGVYVCVAANEAGEASRAFSLLDASHPTEMAVAVGAPLELTCVVAGVPAPAVTWEKDGQLLAGPWLSAGNESTLRIDSMEVGVADSGLYTCLATSPAGEDSRSFHVSARGSVAPVGRVRGPQRLGGGLFVDKRGWMGTGMGVLSCHPSHNPRHHRRAGGAAHPGVPHGCCAAPLHRVAPGGLPAAGRCAGGAAGPGPSPLSPIVLPVGTAADRGCPGGCQGDAHRQILAEGRFLRIWDVGAADGGEYVCRAGTATGDSGQSFQVEIHGEHRPAARLGRGRARSLSIPFIGDRDAQYFGVSYGWGNRKKGAGWV</sequence>
<dbReference type="SUPFAM" id="SSF48726">
    <property type="entry name" value="Immunoglobulin"/>
    <property type="match status" value="3"/>
</dbReference>
<dbReference type="Proteomes" id="UP000694400">
    <property type="component" value="Chromosome 19"/>
</dbReference>
<dbReference type="InterPro" id="IPR007110">
    <property type="entry name" value="Ig-like_dom"/>
</dbReference>
<dbReference type="FunFam" id="2.60.40.10:FF:000130">
    <property type="entry name" value="Hemicentin 1"/>
    <property type="match status" value="1"/>
</dbReference>
<dbReference type="PROSITE" id="PS50835">
    <property type="entry name" value="IG_LIKE"/>
    <property type="match status" value="3"/>
</dbReference>
<dbReference type="PANTHER" id="PTHR45080:SF8">
    <property type="entry name" value="IG-LIKE DOMAIN-CONTAINING PROTEIN"/>
    <property type="match status" value="1"/>
</dbReference>
<feature type="domain" description="Ig-like" evidence="4">
    <location>
        <begin position="13"/>
        <end position="101"/>
    </location>
</feature>
<dbReference type="GO" id="GO:0005886">
    <property type="term" value="C:plasma membrane"/>
    <property type="evidence" value="ECO:0007669"/>
    <property type="project" value="TreeGrafter"/>
</dbReference>
<dbReference type="Gene3D" id="2.60.40.10">
    <property type="entry name" value="Immunoglobulins"/>
    <property type="match status" value="3"/>
</dbReference>
<dbReference type="InterPro" id="IPR003598">
    <property type="entry name" value="Ig_sub2"/>
</dbReference>
<dbReference type="FunFam" id="2.60.40.10:FF:000032">
    <property type="entry name" value="palladin isoform X1"/>
    <property type="match status" value="1"/>
</dbReference>
<dbReference type="Ensembl" id="ENSAPLT00020014985.1">
    <property type="protein sequence ID" value="ENSAPLP00020013917.1"/>
    <property type="gene ID" value="ENSAPLG00020010140.1"/>
</dbReference>
<organism evidence="5 6">
    <name type="scientific">Anas platyrhynchos</name>
    <name type="common">Mallard</name>
    <name type="synonym">Anas boschas</name>
    <dbReference type="NCBI Taxonomy" id="8839"/>
    <lineage>
        <taxon>Eukaryota</taxon>
        <taxon>Metazoa</taxon>
        <taxon>Chordata</taxon>
        <taxon>Craniata</taxon>
        <taxon>Vertebrata</taxon>
        <taxon>Euteleostomi</taxon>
        <taxon>Archelosauria</taxon>
        <taxon>Archosauria</taxon>
        <taxon>Dinosauria</taxon>
        <taxon>Saurischia</taxon>
        <taxon>Theropoda</taxon>
        <taxon>Coelurosauria</taxon>
        <taxon>Aves</taxon>
        <taxon>Neognathae</taxon>
        <taxon>Galloanserae</taxon>
        <taxon>Anseriformes</taxon>
        <taxon>Anatidae</taxon>
        <taxon>Anatinae</taxon>
        <taxon>Anas</taxon>
    </lineage>
</organism>
<dbReference type="GO" id="GO:0050808">
    <property type="term" value="P:synapse organization"/>
    <property type="evidence" value="ECO:0007669"/>
    <property type="project" value="TreeGrafter"/>
</dbReference>
<evidence type="ECO:0000313" key="5">
    <source>
        <dbReference type="Ensembl" id="ENSAPLP00020013917.1"/>
    </source>
</evidence>
<name>A0A8B9T0Y1_ANAPL</name>